<feature type="transmembrane region" description="Helical" evidence="5">
    <location>
        <begin position="180"/>
        <end position="199"/>
    </location>
</feature>
<evidence type="ECO:0000313" key="8">
    <source>
        <dbReference type="Proteomes" id="UP000652430"/>
    </source>
</evidence>
<dbReference type="InterPro" id="IPR005829">
    <property type="entry name" value="Sugar_transporter_CS"/>
</dbReference>
<proteinExistence type="predicted"/>
<keyword evidence="2 5" id="KW-0812">Transmembrane</keyword>
<reference evidence="8" key="1">
    <citation type="journal article" date="2019" name="Int. J. Syst. Evol. Microbiol.">
        <title>The Global Catalogue of Microorganisms (GCM) 10K type strain sequencing project: providing services to taxonomists for standard genome sequencing and annotation.</title>
        <authorList>
            <consortium name="The Broad Institute Genomics Platform"/>
            <consortium name="The Broad Institute Genome Sequencing Center for Infectious Disease"/>
            <person name="Wu L."/>
            <person name="Ma J."/>
        </authorList>
    </citation>
    <scope>NUCLEOTIDE SEQUENCE [LARGE SCALE GENOMIC DNA]</scope>
    <source>
        <strain evidence="8">CGMCC 1.8957</strain>
    </source>
</reference>
<dbReference type="InterPro" id="IPR011701">
    <property type="entry name" value="MFS"/>
</dbReference>
<feature type="transmembrane region" description="Helical" evidence="5">
    <location>
        <begin position="220"/>
        <end position="241"/>
    </location>
</feature>
<name>A0ABQ3LTI8_9SPHN</name>
<keyword evidence="4 5" id="KW-0472">Membrane</keyword>
<feature type="transmembrane region" description="Helical" evidence="5">
    <location>
        <begin position="20"/>
        <end position="39"/>
    </location>
</feature>
<feature type="transmembrane region" description="Helical" evidence="5">
    <location>
        <begin position="320"/>
        <end position="342"/>
    </location>
</feature>
<dbReference type="Pfam" id="PF07690">
    <property type="entry name" value="MFS_1"/>
    <property type="match status" value="1"/>
</dbReference>
<keyword evidence="3 5" id="KW-1133">Transmembrane helix</keyword>
<evidence type="ECO:0000259" key="6">
    <source>
        <dbReference type="PROSITE" id="PS50850"/>
    </source>
</evidence>
<feature type="transmembrane region" description="Helical" evidence="5">
    <location>
        <begin position="292"/>
        <end position="314"/>
    </location>
</feature>
<dbReference type="RefSeq" id="WP_189677296.1">
    <property type="nucleotide sequence ID" value="NZ_BNAQ01000006.1"/>
</dbReference>
<evidence type="ECO:0000256" key="4">
    <source>
        <dbReference type="ARBA" id="ARBA00023136"/>
    </source>
</evidence>
<feature type="transmembrane region" description="Helical" evidence="5">
    <location>
        <begin position="379"/>
        <end position="400"/>
    </location>
</feature>
<dbReference type="Gene3D" id="1.20.1250.20">
    <property type="entry name" value="MFS general substrate transporter like domains"/>
    <property type="match status" value="2"/>
</dbReference>
<evidence type="ECO:0000256" key="5">
    <source>
        <dbReference type="SAM" id="Phobius"/>
    </source>
</evidence>
<evidence type="ECO:0000313" key="7">
    <source>
        <dbReference type="EMBL" id="GHH23643.1"/>
    </source>
</evidence>
<keyword evidence="8" id="KW-1185">Reference proteome</keyword>
<feature type="transmembrane region" description="Helical" evidence="5">
    <location>
        <begin position="94"/>
        <end position="113"/>
    </location>
</feature>
<feature type="transmembrane region" description="Helical" evidence="5">
    <location>
        <begin position="261"/>
        <end position="280"/>
    </location>
</feature>
<accession>A0ABQ3LTI8</accession>
<dbReference type="InterPro" id="IPR036259">
    <property type="entry name" value="MFS_trans_sf"/>
</dbReference>
<feature type="transmembrane region" description="Helical" evidence="5">
    <location>
        <begin position="154"/>
        <end position="174"/>
    </location>
</feature>
<evidence type="ECO:0000256" key="2">
    <source>
        <dbReference type="ARBA" id="ARBA00022692"/>
    </source>
</evidence>
<dbReference type="PANTHER" id="PTHR23528">
    <property type="match status" value="1"/>
</dbReference>
<organism evidence="7 8">
    <name type="scientific">Sphingomonas glacialis</name>
    <dbReference type="NCBI Taxonomy" id="658225"/>
    <lineage>
        <taxon>Bacteria</taxon>
        <taxon>Pseudomonadati</taxon>
        <taxon>Pseudomonadota</taxon>
        <taxon>Alphaproteobacteria</taxon>
        <taxon>Sphingomonadales</taxon>
        <taxon>Sphingomonadaceae</taxon>
        <taxon>Sphingomonas</taxon>
    </lineage>
</organism>
<dbReference type="PROSITE" id="PS50850">
    <property type="entry name" value="MFS"/>
    <property type="match status" value="1"/>
</dbReference>
<dbReference type="InterPro" id="IPR020846">
    <property type="entry name" value="MFS_dom"/>
</dbReference>
<sequence>MTVYQDRFFSARRAARSTLLVPVLGALGYAGCVIAYLPLLTLLLPLRVEQIAGDARFGVLATALIAGAVMASVSGIVFGWLSDRALERGGGRRPWIAAGLIATLASYAGIAVARTPEMLVVAVMVFQVALNAALAPLVALLAEESLDRQKGVMSGLLGAAQPFAAAIGPLLIAWTAPGLGLRLAAIGVIATLCLIPLLATSARPTAQPGGRTVAASSRDLGLAWIARLLVQIAGNVLFAYLLFFMEQFVAPSARATVPVEVGGLILAANIVPLPIALVLGRWSDRIGRRKPFLVAAALLDATGLVVMAGAQGWAVAAIGFGLYSIGWSVFLTLQIGFVMQLLPNPRRRGRDLGLINLSNTAPVLIGPALAWGLATPQSFAPLLLTLAALSLAGGIAMLGVKGRK</sequence>
<evidence type="ECO:0000256" key="3">
    <source>
        <dbReference type="ARBA" id="ARBA00022989"/>
    </source>
</evidence>
<feature type="transmembrane region" description="Helical" evidence="5">
    <location>
        <begin position="59"/>
        <end position="82"/>
    </location>
</feature>
<evidence type="ECO:0000256" key="1">
    <source>
        <dbReference type="ARBA" id="ARBA00004141"/>
    </source>
</evidence>
<feature type="transmembrane region" description="Helical" evidence="5">
    <location>
        <begin position="119"/>
        <end position="142"/>
    </location>
</feature>
<protein>
    <submittedName>
        <fullName evidence="7">MFS transporter</fullName>
    </submittedName>
</protein>
<dbReference type="EMBL" id="BNAQ01000006">
    <property type="protein sequence ID" value="GHH23643.1"/>
    <property type="molecule type" value="Genomic_DNA"/>
</dbReference>
<dbReference type="Proteomes" id="UP000652430">
    <property type="component" value="Unassembled WGS sequence"/>
</dbReference>
<dbReference type="SUPFAM" id="SSF103473">
    <property type="entry name" value="MFS general substrate transporter"/>
    <property type="match status" value="1"/>
</dbReference>
<gene>
    <name evidence="7" type="ORF">GCM10008023_34830</name>
</gene>
<feature type="transmembrane region" description="Helical" evidence="5">
    <location>
        <begin position="354"/>
        <end position="373"/>
    </location>
</feature>
<feature type="domain" description="Major facilitator superfamily (MFS) profile" evidence="6">
    <location>
        <begin position="18"/>
        <end position="404"/>
    </location>
</feature>
<dbReference type="PROSITE" id="PS00216">
    <property type="entry name" value="SUGAR_TRANSPORT_1"/>
    <property type="match status" value="1"/>
</dbReference>
<comment type="subcellular location">
    <subcellularLocation>
        <location evidence="1">Membrane</location>
        <topology evidence="1">Multi-pass membrane protein</topology>
    </subcellularLocation>
</comment>
<comment type="caution">
    <text evidence="7">The sequence shown here is derived from an EMBL/GenBank/DDBJ whole genome shotgun (WGS) entry which is preliminary data.</text>
</comment>
<dbReference type="PANTHER" id="PTHR23528:SF1">
    <property type="entry name" value="MAJOR FACILITATOR SUPERFAMILY (MFS) PROFILE DOMAIN-CONTAINING PROTEIN"/>
    <property type="match status" value="1"/>
</dbReference>